<evidence type="ECO:0000256" key="4">
    <source>
        <dbReference type="ARBA" id="ARBA00023136"/>
    </source>
</evidence>
<dbReference type="Pfam" id="PF00003">
    <property type="entry name" value="7tm_3"/>
    <property type="match status" value="1"/>
</dbReference>
<keyword evidence="4 7" id="KW-0472">Membrane</keyword>
<evidence type="ECO:0000256" key="2">
    <source>
        <dbReference type="ARBA" id="ARBA00022692"/>
    </source>
</evidence>
<dbReference type="GO" id="GO:0004930">
    <property type="term" value="F:G protein-coupled receptor activity"/>
    <property type="evidence" value="ECO:0007669"/>
    <property type="project" value="InterPro"/>
</dbReference>
<evidence type="ECO:0000256" key="1">
    <source>
        <dbReference type="ARBA" id="ARBA00004141"/>
    </source>
</evidence>
<feature type="transmembrane region" description="Helical" evidence="7">
    <location>
        <begin position="280"/>
        <end position="300"/>
    </location>
</feature>
<organism evidence="9 10">
    <name type="scientific">Cherax quadricarinatus</name>
    <name type="common">Australian red claw crayfish</name>
    <dbReference type="NCBI Taxonomy" id="27406"/>
    <lineage>
        <taxon>Eukaryota</taxon>
        <taxon>Metazoa</taxon>
        <taxon>Ecdysozoa</taxon>
        <taxon>Arthropoda</taxon>
        <taxon>Crustacea</taxon>
        <taxon>Multicrustacea</taxon>
        <taxon>Malacostraca</taxon>
        <taxon>Eumalacostraca</taxon>
        <taxon>Eucarida</taxon>
        <taxon>Decapoda</taxon>
        <taxon>Pleocyemata</taxon>
        <taxon>Astacidea</taxon>
        <taxon>Parastacoidea</taxon>
        <taxon>Parastacidae</taxon>
        <taxon>Cherax</taxon>
    </lineage>
</organism>
<evidence type="ECO:0000313" key="10">
    <source>
        <dbReference type="Proteomes" id="UP001445076"/>
    </source>
</evidence>
<feature type="transmembrane region" description="Helical" evidence="7">
    <location>
        <begin position="338"/>
        <end position="361"/>
    </location>
</feature>
<dbReference type="GO" id="GO:0016020">
    <property type="term" value="C:membrane"/>
    <property type="evidence" value="ECO:0007669"/>
    <property type="project" value="UniProtKB-SubCell"/>
</dbReference>
<dbReference type="GO" id="GO:0007601">
    <property type="term" value="P:visual perception"/>
    <property type="evidence" value="ECO:0007669"/>
    <property type="project" value="InterPro"/>
</dbReference>
<dbReference type="PROSITE" id="PS50259">
    <property type="entry name" value="G_PROTEIN_RECEP_F3_4"/>
    <property type="match status" value="1"/>
</dbReference>
<keyword evidence="3 7" id="KW-1133">Transmembrane helix</keyword>
<feature type="transmembrane region" description="Helical" evidence="7">
    <location>
        <begin position="225"/>
        <end position="248"/>
    </location>
</feature>
<feature type="transmembrane region" description="Helical" evidence="7">
    <location>
        <begin position="312"/>
        <end position="332"/>
    </location>
</feature>
<keyword evidence="2 7" id="KW-0812">Transmembrane</keyword>
<evidence type="ECO:0000259" key="8">
    <source>
        <dbReference type="PROSITE" id="PS50259"/>
    </source>
</evidence>
<feature type="domain" description="G-protein coupled receptors family 3 profile" evidence="8">
    <location>
        <begin position="127"/>
        <end position="368"/>
    </location>
</feature>
<evidence type="ECO:0000313" key="9">
    <source>
        <dbReference type="EMBL" id="KAK8751849.1"/>
    </source>
</evidence>
<dbReference type="InterPro" id="IPR002956">
    <property type="entry name" value="Bride_of_7less"/>
</dbReference>
<feature type="compositionally biased region" description="Polar residues" evidence="6">
    <location>
        <begin position="436"/>
        <end position="451"/>
    </location>
</feature>
<dbReference type="GO" id="GO:0005118">
    <property type="term" value="F:sevenless binding"/>
    <property type="evidence" value="ECO:0007669"/>
    <property type="project" value="InterPro"/>
</dbReference>
<dbReference type="InterPro" id="IPR017978">
    <property type="entry name" value="GPCR_3_C"/>
</dbReference>
<accession>A0AAW0YJC7</accession>
<dbReference type="InterPro" id="IPR050726">
    <property type="entry name" value="mGluR"/>
</dbReference>
<evidence type="ECO:0000256" key="5">
    <source>
        <dbReference type="ARBA" id="ARBA00023180"/>
    </source>
</evidence>
<evidence type="ECO:0000256" key="7">
    <source>
        <dbReference type="SAM" id="Phobius"/>
    </source>
</evidence>
<feature type="region of interest" description="Disordered" evidence="6">
    <location>
        <begin position="422"/>
        <end position="451"/>
    </location>
</feature>
<proteinExistence type="predicted"/>
<reference evidence="9 10" key="1">
    <citation type="journal article" date="2024" name="BMC Genomics">
        <title>Genome assembly of redclaw crayfish (Cherax quadricarinatus) provides insights into its immune adaptation and hypoxia tolerance.</title>
        <authorList>
            <person name="Liu Z."/>
            <person name="Zheng J."/>
            <person name="Li H."/>
            <person name="Fang K."/>
            <person name="Wang S."/>
            <person name="He J."/>
            <person name="Zhou D."/>
            <person name="Weng S."/>
            <person name="Chi M."/>
            <person name="Gu Z."/>
            <person name="He J."/>
            <person name="Li F."/>
            <person name="Wang M."/>
        </authorList>
    </citation>
    <scope>NUCLEOTIDE SEQUENCE [LARGE SCALE GENOMIC DNA]</scope>
    <source>
        <strain evidence="9">ZL_2023a</strain>
    </source>
</reference>
<dbReference type="Proteomes" id="UP001445076">
    <property type="component" value="Unassembled WGS sequence"/>
</dbReference>
<gene>
    <name evidence="9" type="ORF">OTU49_010748</name>
</gene>
<dbReference type="PRINTS" id="PR01223">
    <property type="entry name" value="BRIDEOF7LESS"/>
</dbReference>
<keyword evidence="5" id="KW-0325">Glycoprotein</keyword>
<dbReference type="AlphaFoldDB" id="A0AAW0YJC7"/>
<comment type="subcellular location">
    <subcellularLocation>
        <location evidence="1">Membrane</location>
        <topology evidence="1">Multi-pass membrane protein</topology>
    </subcellularLocation>
</comment>
<evidence type="ECO:0000256" key="6">
    <source>
        <dbReference type="SAM" id="MobiDB-lite"/>
    </source>
</evidence>
<dbReference type="EMBL" id="JARKIK010000005">
    <property type="protein sequence ID" value="KAK8751849.1"/>
    <property type="molecule type" value="Genomic_DNA"/>
</dbReference>
<keyword evidence="10" id="KW-1185">Reference proteome</keyword>
<sequence length="451" mass="49643">QVVKAMYTIGLAVRRAVVHTCGGTGWCKNASVTFTAITDDSPDVIEAFSIKAERPRYQVLRLSPLHTSNPKRLVFSKVGQYSLGVLELESSLLEGLERPPRYVCISCRCLNVRFAFLADLRWRTEAWVTICATMAIIGFLLAASISVFIGVRSCRGSAQEGSQGFSLLLLMSCVFLYAAILPYSFEASTLTCSLRPFATSLAYAIVFAIMLSRSLMLATADSEGLVGHVSGVIQTALLFFMVSVQAGLGVQQWLMASQISMHSLPSGGALYTCSPHRLHFIISQSYIMFLLALQLIISPFNIRSRRNYHEGLLFFIATLLMTSVWIAWSTLYMILPPAWSEACICLGMAATSTCVLVTIFVPKTYLMVRAAARDSVCAAPVHPLARPQSTHDLARSSSLALYDSVGYLPEMIQAPGHAYAPDPTVHHPTQKENPYETYSQYHPSPHKITQF</sequence>
<feature type="transmembrane region" description="Helical" evidence="7">
    <location>
        <begin position="197"/>
        <end position="218"/>
    </location>
</feature>
<evidence type="ECO:0000256" key="3">
    <source>
        <dbReference type="ARBA" id="ARBA00022989"/>
    </source>
</evidence>
<name>A0AAW0YJC7_CHEQU</name>
<comment type="caution">
    <text evidence="9">The sequence shown here is derived from an EMBL/GenBank/DDBJ whole genome shotgun (WGS) entry which is preliminary data.</text>
</comment>
<feature type="transmembrane region" description="Helical" evidence="7">
    <location>
        <begin position="163"/>
        <end position="185"/>
    </location>
</feature>
<feature type="transmembrane region" description="Helical" evidence="7">
    <location>
        <begin position="126"/>
        <end position="151"/>
    </location>
</feature>
<dbReference type="PANTHER" id="PTHR24060">
    <property type="entry name" value="METABOTROPIC GLUTAMATE RECEPTOR"/>
    <property type="match status" value="1"/>
</dbReference>
<feature type="non-terminal residue" evidence="9">
    <location>
        <position position="1"/>
    </location>
</feature>
<protein>
    <recommendedName>
        <fullName evidence="8">G-protein coupled receptors family 3 profile domain-containing protein</fullName>
    </recommendedName>
</protein>